<keyword evidence="1" id="KW-0732">Signal</keyword>
<accession>A0AAJ4X9C7</accession>
<feature type="chain" id="PRO_5042514944" evidence="1">
    <location>
        <begin position="21"/>
        <end position="146"/>
    </location>
</feature>
<organism evidence="3 4">
    <name type="scientific">Sphingobacterium mizutaii</name>
    <dbReference type="NCBI Taxonomy" id="1010"/>
    <lineage>
        <taxon>Bacteria</taxon>
        <taxon>Pseudomonadati</taxon>
        <taxon>Bacteroidota</taxon>
        <taxon>Sphingobacteriia</taxon>
        <taxon>Sphingobacteriales</taxon>
        <taxon>Sphingobacteriaceae</taxon>
        <taxon>Sphingobacterium</taxon>
    </lineage>
</organism>
<dbReference type="InterPro" id="IPR037682">
    <property type="entry name" value="TonB_C"/>
</dbReference>
<dbReference type="RefSeq" id="WP_093100843.1">
    <property type="nucleotide sequence ID" value="NZ_CP158798.1"/>
</dbReference>
<reference evidence="3 4" key="1">
    <citation type="submission" date="2017-06" db="EMBL/GenBank/DDBJ databases">
        <authorList>
            <consortium name="Pathogen Informatics"/>
        </authorList>
    </citation>
    <scope>NUCLEOTIDE SEQUENCE [LARGE SCALE GENOMIC DNA]</scope>
    <source>
        <strain evidence="3 4">NCTC12149</strain>
    </source>
</reference>
<dbReference type="KEGG" id="smiz:4412673_00631"/>
<dbReference type="AlphaFoldDB" id="A0AAJ4X9C7"/>
<evidence type="ECO:0000313" key="4">
    <source>
        <dbReference type="Proteomes" id="UP000215355"/>
    </source>
</evidence>
<dbReference type="EMBL" id="LT906468">
    <property type="protein sequence ID" value="SNV42313.1"/>
    <property type="molecule type" value="Genomic_DNA"/>
</dbReference>
<dbReference type="SUPFAM" id="SSF74653">
    <property type="entry name" value="TolA/TonB C-terminal domain"/>
    <property type="match status" value="1"/>
</dbReference>
<dbReference type="GO" id="GO:0055085">
    <property type="term" value="P:transmembrane transport"/>
    <property type="evidence" value="ECO:0007669"/>
    <property type="project" value="InterPro"/>
</dbReference>
<dbReference type="Gene3D" id="3.30.1150.10">
    <property type="match status" value="1"/>
</dbReference>
<feature type="domain" description="TonB C-terminal" evidence="2">
    <location>
        <begin position="77"/>
        <end position="137"/>
    </location>
</feature>
<dbReference type="Proteomes" id="UP000215355">
    <property type="component" value="Chromosome 1"/>
</dbReference>
<evidence type="ECO:0000256" key="1">
    <source>
        <dbReference type="SAM" id="SignalP"/>
    </source>
</evidence>
<sequence>MKILLTILMLFLSGFGSLKAQNEVIVDSSIVREVDIIPQFVGGAIGWQRFLENNLNLSSVFMAMDSTEYVQYGLRQTAILEFTVCEDGEICDIDIINKSKISPAFARETMRIIKKSPKWKAAIKDDKPVRTRIRQPIVAILDDYLP</sequence>
<feature type="signal peptide" evidence="1">
    <location>
        <begin position="1"/>
        <end position="20"/>
    </location>
</feature>
<name>A0AAJ4X9C7_9SPHI</name>
<gene>
    <name evidence="3" type="ORF">SAMEA4412673_00631</name>
</gene>
<dbReference type="Pfam" id="PF03544">
    <property type="entry name" value="TonB_C"/>
    <property type="match status" value="1"/>
</dbReference>
<evidence type="ECO:0000313" key="3">
    <source>
        <dbReference type="EMBL" id="SNV42313.1"/>
    </source>
</evidence>
<evidence type="ECO:0000259" key="2">
    <source>
        <dbReference type="Pfam" id="PF03544"/>
    </source>
</evidence>
<protein>
    <submittedName>
        <fullName evidence="3">Gram-negative bacterial tonB protein</fullName>
    </submittedName>
</protein>
<proteinExistence type="predicted"/>